<keyword evidence="2" id="KW-0472">Membrane</keyword>
<dbReference type="GO" id="GO:0016020">
    <property type="term" value="C:membrane"/>
    <property type="evidence" value="ECO:0007669"/>
    <property type="project" value="UniProtKB-SubCell"/>
</dbReference>
<evidence type="ECO:0000256" key="2">
    <source>
        <dbReference type="ARBA" id="ARBA00023136"/>
    </source>
</evidence>
<dbReference type="InterPro" id="IPR001849">
    <property type="entry name" value="PH_domain"/>
</dbReference>
<dbReference type="GO" id="GO:0045595">
    <property type="term" value="P:regulation of cell differentiation"/>
    <property type="evidence" value="ECO:0007669"/>
    <property type="project" value="TreeGrafter"/>
</dbReference>
<dbReference type="GeneID" id="111132916"/>
<dbReference type="PANTHER" id="PTHR14309:SF10">
    <property type="entry name" value="PH DOMAIN-CONTAINING PROTEIN"/>
    <property type="match status" value="1"/>
</dbReference>
<dbReference type="SMART" id="SM00233">
    <property type="entry name" value="PH"/>
    <property type="match status" value="1"/>
</dbReference>
<dbReference type="InterPro" id="IPR011993">
    <property type="entry name" value="PH-like_dom_sf"/>
</dbReference>
<dbReference type="Proteomes" id="UP000694844">
    <property type="component" value="Chromosome 5"/>
</dbReference>
<accession>A0A8B8E8U4</accession>
<comment type="subcellular location">
    <subcellularLocation>
        <location evidence="1">Membrane</location>
    </subcellularLocation>
</comment>
<dbReference type="KEGG" id="cvn:111132916"/>
<dbReference type="Pfam" id="PF00169">
    <property type="entry name" value="PH"/>
    <property type="match status" value="1"/>
</dbReference>
<feature type="domain" description="PH" evidence="3">
    <location>
        <begin position="13"/>
        <end position="120"/>
    </location>
</feature>
<dbReference type="Gene3D" id="2.30.29.30">
    <property type="entry name" value="Pleckstrin-homology domain (PH domain)/Phosphotyrosine-binding domain (PTB)"/>
    <property type="match status" value="1"/>
</dbReference>
<protein>
    <submittedName>
        <fullName evidence="5">Pleckstrin homology domain-containing family B member 2-like</fullName>
    </submittedName>
</protein>
<evidence type="ECO:0000259" key="3">
    <source>
        <dbReference type="PROSITE" id="PS50003"/>
    </source>
</evidence>
<reference evidence="5" key="1">
    <citation type="submission" date="2025-08" db="UniProtKB">
        <authorList>
            <consortium name="RefSeq"/>
        </authorList>
    </citation>
    <scope>IDENTIFICATION</scope>
    <source>
        <tissue evidence="5">Whole sample</tissue>
    </source>
</reference>
<dbReference type="OrthoDB" id="2157866at2759"/>
<evidence type="ECO:0000313" key="5">
    <source>
        <dbReference type="RefSeq" id="XP_022336560.1"/>
    </source>
</evidence>
<dbReference type="InterPro" id="IPR039680">
    <property type="entry name" value="PLEKHB1/2"/>
</dbReference>
<dbReference type="RefSeq" id="XP_022336560.1">
    <property type="nucleotide sequence ID" value="XM_022480852.1"/>
</dbReference>
<dbReference type="AlphaFoldDB" id="A0A8B8E8U4"/>
<keyword evidence="4" id="KW-1185">Reference proteome</keyword>
<organism evidence="4 5">
    <name type="scientific">Crassostrea virginica</name>
    <name type="common">Eastern oyster</name>
    <dbReference type="NCBI Taxonomy" id="6565"/>
    <lineage>
        <taxon>Eukaryota</taxon>
        <taxon>Metazoa</taxon>
        <taxon>Spiralia</taxon>
        <taxon>Lophotrochozoa</taxon>
        <taxon>Mollusca</taxon>
        <taxon>Bivalvia</taxon>
        <taxon>Autobranchia</taxon>
        <taxon>Pteriomorphia</taxon>
        <taxon>Ostreida</taxon>
        <taxon>Ostreoidea</taxon>
        <taxon>Ostreidae</taxon>
        <taxon>Crassostrea</taxon>
    </lineage>
</organism>
<dbReference type="FunFam" id="2.30.29.30:FF:000073">
    <property type="entry name" value="Pleckstrin homology domain-containing family B member 2"/>
    <property type="match status" value="1"/>
</dbReference>
<dbReference type="PROSITE" id="PS50003">
    <property type="entry name" value="PH_DOMAIN"/>
    <property type="match status" value="1"/>
</dbReference>
<dbReference type="SUPFAM" id="SSF50729">
    <property type="entry name" value="PH domain-like"/>
    <property type="match status" value="1"/>
</dbReference>
<name>A0A8B8E8U4_CRAVI</name>
<dbReference type="PANTHER" id="PTHR14309">
    <property type="entry name" value="EXPRESSED PROTEIN"/>
    <property type="match status" value="1"/>
</dbReference>
<evidence type="ECO:0000256" key="1">
    <source>
        <dbReference type="ARBA" id="ARBA00004370"/>
    </source>
</evidence>
<sequence length="160" mass="18343">MAASLFTKEGDGMIVKAGWIFRQKAFFRKWKKSWIVVCSGGPVRVFKNKKASRPQKSYDLKMDCIVIKTGRQCQYLLPPNGIDSSALIEIVLTGDRAIKLCANDAETARMWTSALLKAQSGKDLPTPRWERRNLNKEEVLNLEYRSCWYACCRNNQVDDF</sequence>
<gene>
    <name evidence="5" type="primary">LOC111132916</name>
</gene>
<evidence type="ECO:0000313" key="4">
    <source>
        <dbReference type="Proteomes" id="UP000694844"/>
    </source>
</evidence>
<proteinExistence type="predicted"/>